<dbReference type="GO" id="GO:0004813">
    <property type="term" value="F:alanine-tRNA ligase activity"/>
    <property type="evidence" value="ECO:0007669"/>
    <property type="project" value="UniProtKB-EC"/>
</dbReference>
<dbReference type="GO" id="GO:0005524">
    <property type="term" value="F:ATP binding"/>
    <property type="evidence" value="ECO:0007669"/>
    <property type="project" value="UniProtKB-KW"/>
</dbReference>
<organism evidence="17 18">
    <name type="scientific">Alkaliphilus oremlandii (strain OhILAs)</name>
    <name type="common">Clostridium oremlandii (strain OhILAs)</name>
    <dbReference type="NCBI Taxonomy" id="350688"/>
    <lineage>
        <taxon>Bacteria</taxon>
        <taxon>Bacillati</taxon>
        <taxon>Bacillota</taxon>
        <taxon>Clostridia</taxon>
        <taxon>Peptostreptococcales</taxon>
        <taxon>Natronincolaceae</taxon>
        <taxon>Alkaliphilus</taxon>
    </lineage>
</organism>
<dbReference type="eggNOG" id="COG0013">
    <property type="taxonomic scope" value="Bacteria"/>
</dbReference>
<dbReference type="Gene3D" id="3.10.310.40">
    <property type="match status" value="1"/>
</dbReference>
<proteinExistence type="inferred from homology"/>
<dbReference type="AlphaFoldDB" id="A8MK80"/>
<dbReference type="InterPro" id="IPR012947">
    <property type="entry name" value="tRNA_SAD"/>
</dbReference>
<evidence type="ECO:0000256" key="4">
    <source>
        <dbReference type="ARBA" id="ARBA00013168"/>
    </source>
</evidence>
<protein>
    <recommendedName>
        <fullName evidence="5">Alanine--tRNA ligase</fullName>
        <ecNumber evidence="4">6.1.1.7</ecNumber>
    </recommendedName>
    <alternativeName>
        <fullName evidence="15">Alanyl-tRNA synthetase</fullName>
    </alternativeName>
</protein>
<evidence type="ECO:0000256" key="5">
    <source>
        <dbReference type="ARBA" id="ARBA00017959"/>
    </source>
</evidence>
<dbReference type="FunFam" id="3.10.310.40:FF:000001">
    <property type="entry name" value="Alanine--tRNA ligase"/>
    <property type="match status" value="1"/>
</dbReference>
<keyword evidence="12" id="KW-0694">RNA-binding</keyword>
<dbReference type="STRING" id="350688.Clos_2681"/>
<feature type="domain" description="Alanyl-transfer RNA synthetases family profile" evidence="16">
    <location>
        <begin position="1"/>
        <end position="236"/>
    </location>
</feature>
<dbReference type="GO" id="GO:0046872">
    <property type="term" value="F:metal ion binding"/>
    <property type="evidence" value="ECO:0007669"/>
    <property type="project" value="UniProtKB-KW"/>
</dbReference>
<evidence type="ECO:0000256" key="15">
    <source>
        <dbReference type="ARBA" id="ARBA00032577"/>
    </source>
</evidence>
<evidence type="ECO:0000256" key="2">
    <source>
        <dbReference type="ARBA" id="ARBA00004496"/>
    </source>
</evidence>
<evidence type="ECO:0000256" key="9">
    <source>
        <dbReference type="ARBA" id="ARBA00022741"/>
    </source>
</evidence>
<dbReference type="InterPro" id="IPR018164">
    <property type="entry name" value="Ala-tRNA-synth_IIc_N"/>
</dbReference>
<dbReference type="Pfam" id="PF02272">
    <property type="entry name" value="DHHA1"/>
    <property type="match status" value="1"/>
</dbReference>
<dbReference type="Pfam" id="PF07973">
    <property type="entry name" value="tRNA_SAD"/>
    <property type="match status" value="1"/>
</dbReference>
<evidence type="ECO:0000313" key="18">
    <source>
        <dbReference type="Proteomes" id="UP000000269"/>
    </source>
</evidence>
<evidence type="ECO:0000256" key="14">
    <source>
        <dbReference type="ARBA" id="ARBA00023146"/>
    </source>
</evidence>
<dbReference type="HOGENOM" id="CLU_004485_7_2_9"/>
<dbReference type="GO" id="GO:0000049">
    <property type="term" value="F:tRNA binding"/>
    <property type="evidence" value="ECO:0007669"/>
    <property type="project" value="UniProtKB-KW"/>
</dbReference>
<sequence>MEKLYYENAYERNFVANIIEVIEEDHQFHIRLDRTYFYPEGGGQPSDVGYIESSPIIYVYEKEDLIYHVTERKPSKFKKVQCEIDWQVRFDYMQQHLGQHILSASFVELFDATTIGFHLSKEYSTIDIDKVIDSDGFKKVEDLANETIANNLTVETLFPTEQELRKLPLRKQVSEKVQGPIRLVKIGDFDLVACCGTHPKSTLEVQLIKIIKVEKYKVGMRIEFLCGKRAIGDYSKKQESLKEVARLLGVNEQDVPARVHHMSSDINDLHSSVRALRSEVICHTVEKMLRDAETIDGIKVIKEVYQNIDLKYVNNIATQLTAYPNVIALFGIEADDKAHLLFAQSKELKLLSMNVLLKDAITLIDGKGGGSDFSAQGGGKNNNNLDSSIAYAYSKVRASIL</sequence>
<dbReference type="InterPro" id="IPR051335">
    <property type="entry name" value="Alanyl-tRNA_Editing_Enzymes"/>
</dbReference>
<evidence type="ECO:0000256" key="6">
    <source>
        <dbReference type="ARBA" id="ARBA00022555"/>
    </source>
</evidence>
<dbReference type="PANTHER" id="PTHR43462:SF1">
    <property type="entry name" value="ALANYL-TRNA EDITING PROTEIN AARSD1"/>
    <property type="match status" value="1"/>
</dbReference>
<dbReference type="EMBL" id="CP000853">
    <property type="protein sequence ID" value="ABW20212.1"/>
    <property type="molecule type" value="Genomic_DNA"/>
</dbReference>
<dbReference type="InterPro" id="IPR018163">
    <property type="entry name" value="Thr/Ala-tRNA-synth_IIc_edit"/>
</dbReference>
<dbReference type="InterPro" id="IPR018165">
    <property type="entry name" value="Ala-tRNA-synth_IIc_core"/>
</dbReference>
<dbReference type="OrthoDB" id="9812949at2"/>
<dbReference type="InterPro" id="IPR009000">
    <property type="entry name" value="Transl_B-barrel_sf"/>
</dbReference>
<dbReference type="Gene3D" id="2.40.30.130">
    <property type="match status" value="1"/>
</dbReference>
<keyword evidence="13" id="KW-0648">Protein biosynthesis</keyword>
<keyword evidence="10" id="KW-0862">Zinc</keyword>
<evidence type="ECO:0000259" key="16">
    <source>
        <dbReference type="PROSITE" id="PS50860"/>
    </source>
</evidence>
<dbReference type="Proteomes" id="UP000000269">
    <property type="component" value="Chromosome"/>
</dbReference>
<dbReference type="PROSITE" id="PS50860">
    <property type="entry name" value="AA_TRNA_LIGASE_II_ALA"/>
    <property type="match status" value="1"/>
</dbReference>
<dbReference type="GO" id="GO:0002161">
    <property type="term" value="F:aminoacyl-tRNA deacylase activity"/>
    <property type="evidence" value="ECO:0007669"/>
    <property type="project" value="UniProtKB-ARBA"/>
</dbReference>
<dbReference type="SMART" id="SM00863">
    <property type="entry name" value="tRNA_SAD"/>
    <property type="match status" value="1"/>
</dbReference>
<name>A8MK80_ALKOO</name>
<keyword evidence="7" id="KW-0436">Ligase</keyword>
<evidence type="ECO:0000256" key="10">
    <source>
        <dbReference type="ARBA" id="ARBA00022833"/>
    </source>
</evidence>
<accession>A8MK80</accession>
<evidence type="ECO:0000313" key="17">
    <source>
        <dbReference type="EMBL" id="ABW20212.1"/>
    </source>
</evidence>
<evidence type="ECO:0000256" key="13">
    <source>
        <dbReference type="ARBA" id="ARBA00022917"/>
    </source>
</evidence>
<evidence type="ECO:0000256" key="12">
    <source>
        <dbReference type="ARBA" id="ARBA00022884"/>
    </source>
</evidence>
<keyword evidence="18" id="KW-1185">Reference proteome</keyword>
<keyword evidence="14 17" id="KW-0030">Aminoacyl-tRNA synthetase</keyword>
<evidence type="ECO:0000256" key="11">
    <source>
        <dbReference type="ARBA" id="ARBA00022840"/>
    </source>
</evidence>
<evidence type="ECO:0000256" key="8">
    <source>
        <dbReference type="ARBA" id="ARBA00022723"/>
    </source>
</evidence>
<dbReference type="EC" id="6.1.1.7" evidence="4"/>
<gene>
    <name evidence="17" type="ordered locus">Clos_2681</name>
</gene>
<evidence type="ECO:0000256" key="1">
    <source>
        <dbReference type="ARBA" id="ARBA00001947"/>
    </source>
</evidence>
<dbReference type="InterPro" id="IPR003156">
    <property type="entry name" value="DHHA1_dom"/>
</dbReference>
<dbReference type="SUPFAM" id="SSF50447">
    <property type="entry name" value="Translation proteins"/>
    <property type="match status" value="1"/>
</dbReference>
<keyword evidence="6" id="KW-0820">tRNA-binding</keyword>
<comment type="subcellular location">
    <subcellularLocation>
        <location evidence="2">Cytoplasm</location>
    </subcellularLocation>
</comment>
<evidence type="ECO:0000256" key="7">
    <source>
        <dbReference type="ARBA" id="ARBA00022598"/>
    </source>
</evidence>
<dbReference type="RefSeq" id="WP_012160519.1">
    <property type="nucleotide sequence ID" value="NC_009922.1"/>
</dbReference>
<reference evidence="18" key="1">
    <citation type="submission" date="2007-10" db="EMBL/GenBank/DDBJ databases">
        <title>Complete genome of Alkaliphilus oremlandii OhILAs.</title>
        <authorList>
            <person name="Copeland A."/>
            <person name="Lucas S."/>
            <person name="Lapidus A."/>
            <person name="Barry K."/>
            <person name="Detter J.C."/>
            <person name="Glavina del Rio T."/>
            <person name="Hammon N."/>
            <person name="Israni S."/>
            <person name="Dalin E."/>
            <person name="Tice H."/>
            <person name="Pitluck S."/>
            <person name="Chain P."/>
            <person name="Malfatti S."/>
            <person name="Shin M."/>
            <person name="Vergez L."/>
            <person name="Schmutz J."/>
            <person name="Larimer F."/>
            <person name="Land M."/>
            <person name="Hauser L."/>
            <person name="Kyrpides N."/>
            <person name="Mikhailova N."/>
            <person name="Stolz J.F."/>
            <person name="Dawson A."/>
            <person name="Fisher E."/>
            <person name="Crable B."/>
            <person name="Perera E."/>
            <person name="Lisak J."/>
            <person name="Ranganathan M."/>
            <person name="Basu P."/>
            <person name="Richardson P."/>
        </authorList>
    </citation>
    <scope>NUCLEOTIDE SEQUENCE [LARGE SCALE GENOMIC DNA]</scope>
    <source>
        <strain evidence="18">OhILAs</strain>
    </source>
</reference>
<comment type="cofactor">
    <cofactor evidence="1">
        <name>Zn(2+)</name>
        <dbReference type="ChEBI" id="CHEBI:29105"/>
    </cofactor>
</comment>
<dbReference type="Pfam" id="PF01411">
    <property type="entry name" value="tRNA-synt_2c"/>
    <property type="match status" value="1"/>
</dbReference>
<evidence type="ECO:0000256" key="3">
    <source>
        <dbReference type="ARBA" id="ARBA00008226"/>
    </source>
</evidence>
<keyword evidence="8" id="KW-0479">Metal-binding</keyword>
<dbReference type="GO" id="GO:0005737">
    <property type="term" value="C:cytoplasm"/>
    <property type="evidence" value="ECO:0007669"/>
    <property type="project" value="UniProtKB-SubCell"/>
</dbReference>
<dbReference type="GO" id="GO:0006419">
    <property type="term" value="P:alanyl-tRNA aminoacylation"/>
    <property type="evidence" value="ECO:0007669"/>
    <property type="project" value="InterPro"/>
</dbReference>
<keyword evidence="9" id="KW-0547">Nucleotide-binding</keyword>
<keyword evidence="11" id="KW-0067">ATP-binding</keyword>
<dbReference type="Gene3D" id="3.30.980.10">
    <property type="entry name" value="Threonyl-trna Synthetase, Chain A, domain 2"/>
    <property type="match status" value="1"/>
</dbReference>
<comment type="similarity">
    <text evidence="3">Belongs to the class-II aminoacyl-tRNA synthetase family.</text>
</comment>
<dbReference type="KEGG" id="aoe:Clos_2681"/>
<dbReference type="SUPFAM" id="SSF55186">
    <property type="entry name" value="ThrRS/AlaRS common domain"/>
    <property type="match status" value="1"/>
</dbReference>
<dbReference type="PANTHER" id="PTHR43462">
    <property type="entry name" value="ALANYL-TRNA EDITING PROTEIN"/>
    <property type="match status" value="1"/>
</dbReference>